<evidence type="ECO:0000256" key="1">
    <source>
        <dbReference type="SAM" id="MobiDB-lite"/>
    </source>
</evidence>
<proteinExistence type="predicted"/>
<protein>
    <submittedName>
        <fullName evidence="2">Uncharacterized protein</fullName>
    </submittedName>
</protein>
<evidence type="ECO:0000313" key="3">
    <source>
        <dbReference type="Proteomes" id="UP000198802"/>
    </source>
</evidence>
<dbReference type="RefSeq" id="WP_091285268.1">
    <property type="nucleotide sequence ID" value="NZ_FAOZ01000039.1"/>
</dbReference>
<dbReference type="AlphaFoldDB" id="A0A0S4QXR8"/>
<organism evidence="2 3">
    <name type="scientific">Parafrankia irregularis</name>
    <dbReference type="NCBI Taxonomy" id="795642"/>
    <lineage>
        <taxon>Bacteria</taxon>
        <taxon>Bacillati</taxon>
        <taxon>Actinomycetota</taxon>
        <taxon>Actinomycetes</taxon>
        <taxon>Frankiales</taxon>
        <taxon>Frankiaceae</taxon>
        <taxon>Parafrankia</taxon>
    </lineage>
</organism>
<dbReference type="EMBL" id="FAOZ01000039">
    <property type="protein sequence ID" value="CUU60373.1"/>
    <property type="molecule type" value="Genomic_DNA"/>
</dbReference>
<keyword evidence="3" id="KW-1185">Reference proteome</keyword>
<feature type="compositionally biased region" description="Basic residues" evidence="1">
    <location>
        <begin position="78"/>
        <end position="87"/>
    </location>
</feature>
<evidence type="ECO:0000313" key="2">
    <source>
        <dbReference type="EMBL" id="CUU60373.1"/>
    </source>
</evidence>
<feature type="region of interest" description="Disordered" evidence="1">
    <location>
        <begin position="75"/>
        <end position="95"/>
    </location>
</feature>
<reference evidence="3" key="1">
    <citation type="submission" date="2015-11" db="EMBL/GenBank/DDBJ databases">
        <authorList>
            <person name="Varghese N."/>
        </authorList>
    </citation>
    <scope>NUCLEOTIDE SEQUENCE [LARGE SCALE GENOMIC DNA]</scope>
    <source>
        <strain evidence="3">DSM 45899</strain>
    </source>
</reference>
<sequence>MSASRPEDRALIARIAAHASWANTHDRAARTARGRAAFLDRFDRQVDPDGTLPPAERARRAENARRAYFSSLALRSAQARRRSRAAPKQKTPSDP</sequence>
<accession>A0A0S4QXR8</accession>
<gene>
    <name evidence="2" type="ORF">Ga0074812_1396</name>
</gene>
<dbReference type="Proteomes" id="UP000198802">
    <property type="component" value="Unassembled WGS sequence"/>
</dbReference>
<name>A0A0S4QXR8_9ACTN</name>